<feature type="region of interest" description="Disordered" evidence="2">
    <location>
        <begin position="1"/>
        <end position="56"/>
    </location>
</feature>
<name>A0A061D880_BABBI</name>
<feature type="coiled-coil region" evidence="1">
    <location>
        <begin position="217"/>
        <end position="286"/>
    </location>
</feature>
<sequence length="456" mass="50940">MPKHIAKTADLAKMAGKKSMSKQEGREAVGECPVHSHRKRGGRVSKQLNDAPEKPTIDLSALSSGIEDDVHDVIVDSLLTTTSAPSTTDAPKSLADAAPEFEVRLPDDGSNDVDIEPRGYVEEVTGDWFEAWSVQSLLTPPEELMRTLSVAPSKKGATTIKALEYTKERSERIIDVLKTQIAERDDSLAKMIKYVDVLEEWKNELSHGQSVLAVEQNHTLEAQMALLQEKYTTKSQECQTLKSKLQAMEQEHMLKDTELKKANKTISELSQKADALAAQIEAAMADRGTFSASLQQLKTSFKDRQNEMKLALDKDYQSQIVYLLDQIEVHKKQSERKDKKAEQMAAVLRKAEQECCKLRTTIMHLNKALEDKIEEIKRLREAMLDLEERIFKDDQNASSRISAALAAVDGARKENAELKARNRELRKELDASLVKLAMVHEKAMAATGGDFVKPAT</sequence>
<reference evidence="4" key="1">
    <citation type="journal article" date="2014" name="Nucleic Acids Res.">
        <title>The evolutionary dynamics of variant antigen genes in Babesia reveal a history of genomic innovation underlying host-parasite interaction.</title>
        <authorList>
            <person name="Jackson A.P."/>
            <person name="Otto T.D."/>
            <person name="Darby A."/>
            <person name="Ramaprasad A."/>
            <person name="Xia D."/>
            <person name="Echaide I.E."/>
            <person name="Farber M."/>
            <person name="Gahlot S."/>
            <person name="Gamble J."/>
            <person name="Gupta D."/>
            <person name="Gupta Y."/>
            <person name="Jackson L."/>
            <person name="Malandrin L."/>
            <person name="Malas T.B."/>
            <person name="Moussa E."/>
            <person name="Nair M."/>
            <person name="Reid A.J."/>
            <person name="Sanders M."/>
            <person name="Sharma J."/>
            <person name="Tracey A."/>
            <person name="Quail M.A."/>
            <person name="Weir W."/>
            <person name="Wastling J.M."/>
            <person name="Hall N."/>
            <person name="Willadsen P."/>
            <person name="Lingelbach K."/>
            <person name="Shiels B."/>
            <person name="Tait A."/>
            <person name="Berriman M."/>
            <person name="Allred D.R."/>
            <person name="Pain A."/>
        </authorList>
    </citation>
    <scope>NUCLEOTIDE SEQUENCE [LARGE SCALE GENOMIC DNA]</scope>
    <source>
        <strain evidence="4">Bond</strain>
    </source>
</reference>
<dbReference type="AlphaFoldDB" id="A0A061D880"/>
<organism evidence="3 4">
    <name type="scientific">Babesia bigemina</name>
    <dbReference type="NCBI Taxonomy" id="5866"/>
    <lineage>
        <taxon>Eukaryota</taxon>
        <taxon>Sar</taxon>
        <taxon>Alveolata</taxon>
        <taxon>Apicomplexa</taxon>
        <taxon>Aconoidasida</taxon>
        <taxon>Piroplasmida</taxon>
        <taxon>Babesiidae</taxon>
        <taxon>Babesia</taxon>
    </lineage>
</organism>
<evidence type="ECO:0000256" key="2">
    <source>
        <dbReference type="SAM" id="MobiDB-lite"/>
    </source>
</evidence>
<dbReference type="OrthoDB" id="366353at2759"/>
<feature type="coiled-coil region" evidence="1">
    <location>
        <begin position="334"/>
        <end position="435"/>
    </location>
</feature>
<dbReference type="Proteomes" id="UP000033188">
    <property type="component" value="Chromosome 1"/>
</dbReference>
<evidence type="ECO:0000313" key="3">
    <source>
        <dbReference type="EMBL" id="CDR93935.1"/>
    </source>
</evidence>
<dbReference type="EMBL" id="LK391707">
    <property type="protein sequence ID" value="CDR93935.1"/>
    <property type="molecule type" value="Genomic_DNA"/>
</dbReference>
<accession>A0A061D880</accession>
<dbReference type="KEGG" id="bbig:BBBOND_0102630"/>
<proteinExistence type="predicted"/>
<gene>
    <name evidence="3" type="ORF">BBBOND_0102630</name>
</gene>
<evidence type="ECO:0000313" key="4">
    <source>
        <dbReference type="Proteomes" id="UP000033188"/>
    </source>
</evidence>
<evidence type="ECO:0000256" key="1">
    <source>
        <dbReference type="SAM" id="Coils"/>
    </source>
</evidence>
<dbReference type="GeneID" id="24562476"/>
<keyword evidence="1" id="KW-0175">Coiled coil</keyword>
<dbReference type="RefSeq" id="XP_012766121.1">
    <property type="nucleotide sequence ID" value="XM_012910667.1"/>
</dbReference>
<dbReference type="OMA" id="MENTKEQ"/>
<dbReference type="VEuPathDB" id="PiroplasmaDB:BBBOND_0102630"/>
<dbReference type="STRING" id="5866.A0A061D880"/>
<protein>
    <submittedName>
        <fullName evidence="3">Uncharacterized protein</fullName>
    </submittedName>
</protein>
<keyword evidence="4" id="KW-1185">Reference proteome</keyword>